<organism evidence="6 7">
    <name type="scientific">Lupinus angustifolius</name>
    <name type="common">Narrow-leaved blue lupine</name>
    <dbReference type="NCBI Taxonomy" id="3871"/>
    <lineage>
        <taxon>Eukaryota</taxon>
        <taxon>Viridiplantae</taxon>
        <taxon>Streptophyta</taxon>
        <taxon>Embryophyta</taxon>
        <taxon>Tracheophyta</taxon>
        <taxon>Spermatophyta</taxon>
        <taxon>Magnoliopsida</taxon>
        <taxon>eudicotyledons</taxon>
        <taxon>Gunneridae</taxon>
        <taxon>Pentapetalae</taxon>
        <taxon>rosids</taxon>
        <taxon>fabids</taxon>
        <taxon>Fabales</taxon>
        <taxon>Fabaceae</taxon>
        <taxon>Papilionoideae</taxon>
        <taxon>50 kb inversion clade</taxon>
        <taxon>genistoids sensu lato</taxon>
        <taxon>core genistoids</taxon>
        <taxon>Genisteae</taxon>
        <taxon>Lupinus</taxon>
    </lineage>
</organism>
<dbReference type="GO" id="GO:0006508">
    <property type="term" value="P:proteolysis"/>
    <property type="evidence" value="ECO:0007669"/>
    <property type="project" value="InterPro"/>
</dbReference>
<dbReference type="Pfam" id="PF00082">
    <property type="entry name" value="Peptidase_S8"/>
    <property type="match status" value="1"/>
</dbReference>
<feature type="domain" description="Peptidase S8/S53" evidence="5">
    <location>
        <begin position="20"/>
        <end position="76"/>
    </location>
</feature>
<dbReference type="GO" id="GO:0004252">
    <property type="term" value="F:serine-type endopeptidase activity"/>
    <property type="evidence" value="ECO:0007669"/>
    <property type="project" value="InterPro"/>
</dbReference>
<dbReference type="Proteomes" id="UP000188354">
    <property type="component" value="Chromosome LG15"/>
</dbReference>
<proteinExistence type="inferred from homology"/>
<evidence type="ECO:0000256" key="2">
    <source>
        <dbReference type="ARBA" id="ARBA00011073"/>
    </source>
</evidence>
<keyword evidence="7" id="KW-1185">Reference proteome</keyword>
<dbReference type="Gene3D" id="3.40.50.200">
    <property type="entry name" value="Peptidase S8/S53 domain"/>
    <property type="match status" value="1"/>
</dbReference>
<dbReference type="KEGG" id="lang:109327773"/>
<evidence type="ECO:0000256" key="4">
    <source>
        <dbReference type="SAM" id="MobiDB-lite"/>
    </source>
</evidence>
<dbReference type="GO" id="GO:0005576">
    <property type="term" value="C:extracellular region"/>
    <property type="evidence" value="ECO:0007669"/>
    <property type="project" value="UniProtKB-SubCell"/>
</dbReference>
<sequence length="95" mass="10214">MDSDFGMTQDVQKGKEPSKFRFNSETSMPWPHVSGVASRVKFLNPTWSTSAIKSAIMTSATQTNSVKTPIVTDSGSVATPYVYGTGFLTASGLCR</sequence>
<dbReference type="STRING" id="3871.A0A4P1QWH6"/>
<protein>
    <recommendedName>
        <fullName evidence="5">Peptidase S8/S53 domain-containing protein</fullName>
    </recommendedName>
</protein>
<reference evidence="6 7" key="1">
    <citation type="journal article" date="2017" name="Plant Biotechnol. J.">
        <title>A comprehensive draft genome sequence for lupin (Lupinus angustifolius), an emerging health food: insights into plant-microbe interactions and legume evolution.</title>
        <authorList>
            <person name="Hane J.K."/>
            <person name="Ming Y."/>
            <person name="Kamphuis L.G."/>
            <person name="Nelson M.N."/>
            <person name="Garg G."/>
            <person name="Atkins C.A."/>
            <person name="Bayer P.E."/>
            <person name="Bravo A."/>
            <person name="Bringans S."/>
            <person name="Cannon S."/>
            <person name="Edwards D."/>
            <person name="Foley R."/>
            <person name="Gao L.L."/>
            <person name="Harrison M.J."/>
            <person name="Huang W."/>
            <person name="Hurgobin B."/>
            <person name="Li S."/>
            <person name="Liu C.W."/>
            <person name="McGrath A."/>
            <person name="Morahan G."/>
            <person name="Murray J."/>
            <person name="Weller J."/>
            <person name="Jian J."/>
            <person name="Singh K.B."/>
        </authorList>
    </citation>
    <scope>NUCLEOTIDE SEQUENCE [LARGE SCALE GENOMIC DNA]</scope>
    <source>
        <strain evidence="7">cv. Tanjil</strain>
        <tissue evidence="6">Whole plant</tissue>
    </source>
</reference>
<evidence type="ECO:0000259" key="5">
    <source>
        <dbReference type="Pfam" id="PF00082"/>
    </source>
</evidence>
<dbReference type="InterPro" id="IPR045051">
    <property type="entry name" value="SBT"/>
</dbReference>
<evidence type="ECO:0000256" key="1">
    <source>
        <dbReference type="ARBA" id="ARBA00004613"/>
    </source>
</evidence>
<dbReference type="Gramene" id="OIV96303">
    <property type="protein sequence ID" value="OIV96303"/>
    <property type="gene ID" value="TanjilG_09730"/>
</dbReference>
<accession>A0A4P1QWH6</accession>
<dbReference type="PANTHER" id="PTHR10795">
    <property type="entry name" value="PROPROTEIN CONVERTASE SUBTILISIN/KEXIN"/>
    <property type="match status" value="1"/>
</dbReference>
<comment type="subcellular location">
    <subcellularLocation>
        <location evidence="1">Secreted</location>
    </subcellularLocation>
</comment>
<dbReference type="AlphaFoldDB" id="A0A4P1QWH6"/>
<feature type="region of interest" description="Disordered" evidence="4">
    <location>
        <begin position="1"/>
        <end position="24"/>
    </location>
</feature>
<keyword evidence="3" id="KW-0732">Signal</keyword>
<comment type="similarity">
    <text evidence="2">Belongs to the peptidase S8 family.</text>
</comment>
<evidence type="ECO:0000313" key="6">
    <source>
        <dbReference type="EMBL" id="OIV96303.1"/>
    </source>
</evidence>
<dbReference type="OrthoDB" id="4803627at2759"/>
<dbReference type="InterPro" id="IPR000209">
    <property type="entry name" value="Peptidase_S8/S53_dom"/>
</dbReference>
<evidence type="ECO:0000313" key="7">
    <source>
        <dbReference type="Proteomes" id="UP000188354"/>
    </source>
</evidence>
<name>A0A4P1QWH6_LUPAN</name>
<dbReference type="InterPro" id="IPR036852">
    <property type="entry name" value="Peptidase_S8/S53_dom_sf"/>
</dbReference>
<dbReference type="SUPFAM" id="SSF52743">
    <property type="entry name" value="Subtilisin-like"/>
    <property type="match status" value="1"/>
</dbReference>
<evidence type="ECO:0000256" key="3">
    <source>
        <dbReference type="ARBA" id="ARBA00022729"/>
    </source>
</evidence>
<gene>
    <name evidence="6" type="ORF">TanjilG_09730</name>
</gene>
<dbReference type="EMBL" id="CM007375">
    <property type="protein sequence ID" value="OIV96303.1"/>
    <property type="molecule type" value="Genomic_DNA"/>
</dbReference>